<protein>
    <submittedName>
        <fullName evidence="2">Uncharacterized protein</fullName>
    </submittedName>
</protein>
<feature type="region of interest" description="Disordered" evidence="1">
    <location>
        <begin position="95"/>
        <end position="116"/>
    </location>
</feature>
<feature type="region of interest" description="Disordered" evidence="1">
    <location>
        <begin position="1"/>
        <end position="55"/>
    </location>
</feature>
<name>A0A6A5W914_9PLEO</name>
<dbReference type="EMBL" id="ML977615">
    <property type="protein sequence ID" value="KAF1997334.1"/>
    <property type="molecule type" value="Genomic_DNA"/>
</dbReference>
<evidence type="ECO:0000313" key="3">
    <source>
        <dbReference type="Proteomes" id="UP000799779"/>
    </source>
</evidence>
<gene>
    <name evidence="2" type="ORF">P154DRAFT_579082</name>
</gene>
<feature type="region of interest" description="Disordered" evidence="1">
    <location>
        <begin position="261"/>
        <end position="296"/>
    </location>
</feature>
<feature type="region of interest" description="Disordered" evidence="1">
    <location>
        <begin position="322"/>
        <end position="400"/>
    </location>
</feature>
<reference evidence="2" key="1">
    <citation type="journal article" date="2020" name="Stud. Mycol.">
        <title>101 Dothideomycetes genomes: a test case for predicting lifestyles and emergence of pathogens.</title>
        <authorList>
            <person name="Haridas S."/>
            <person name="Albert R."/>
            <person name="Binder M."/>
            <person name="Bloem J."/>
            <person name="Labutti K."/>
            <person name="Salamov A."/>
            <person name="Andreopoulos B."/>
            <person name="Baker S."/>
            <person name="Barry K."/>
            <person name="Bills G."/>
            <person name="Bluhm B."/>
            <person name="Cannon C."/>
            <person name="Castanera R."/>
            <person name="Culley D."/>
            <person name="Daum C."/>
            <person name="Ezra D."/>
            <person name="Gonzalez J."/>
            <person name="Henrissat B."/>
            <person name="Kuo A."/>
            <person name="Liang C."/>
            <person name="Lipzen A."/>
            <person name="Lutzoni F."/>
            <person name="Magnuson J."/>
            <person name="Mondo S."/>
            <person name="Nolan M."/>
            <person name="Ohm R."/>
            <person name="Pangilinan J."/>
            <person name="Park H.-J."/>
            <person name="Ramirez L."/>
            <person name="Alfaro M."/>
            <person name="Sun H."/>
            <person name="Tritt A."/>
            <person name="Yoshinaga Y."/>
            <person name="Zwiers L.-H."/>
            <person name="Turgeon B."/>
            <person name="Goodwin S."/>
            <person name="Spatafora J."/>
            <person name="Crous P."/>
            <person name="Grigoriev I."/>
        </authorList>
    </citation>
    <scope>NUCLEOTIDE SEQUENCE</scope>
    <source>
        <strain evidence="2">CBS 123094</strain>
    </source>
</reference>
<sequence>MPKYPSPPVSGSMAARYPGPEQLQLQSTQSRGDHYEEPPLLESDRRNPHIPLDVPGIAASATASGAEIASPQDIQLPLSPLSILPRRSTRTAQLRLASSLTTQEPLPGQERSDRERREEFKRLLLDTAQIWDVTYDSILPPHIRPLDPDTRADIPPEQWDLEFVHGLNRLAHLNHFHAQCMALLEYVLDLRGNYYDFWVTLTDINACIHTFSHTPNMYDLDSSSETSMPEEDKRCAGGSIHDRIVSEFAERMNKTQEGGLMPVSLADSHNNAPISVSARPSRKRGRPREYGDYYSENDDRDCKVARRNQNLWIGAGKRPVCHTAVPTPRVLGKGKYQDNSLSASGDESPHASPNNAGPDIHHYDNADAGPSSDEVDTDVPQPTVLPPTGSSRQVAAQAVSQPTNILDISSNLNMPKDLTEDEQIRLMQIRMKGAREIELKRMATEAKHLATAREHAATAAHFAAAELTHDSRHAQVELEFRIAALEFRKARRREEA</sequence>
<keyword evidence="3" id="KW-1185">Reference proteome</keyword>
<organism evidence="2 3">
    <name type="scientific">Amniculicola lignicola CBS 123094</name>
    <dbReference type="NCBI Taxonomy" id="1392246"/>
    <lineage>
        <taxon>Eukaryota</taxon>
        <taxon>Fungi</taxon>
        <taxon>Dikarya</taxon>
        <taxon>Ascomycota</taxon>
        <taxon>Pezizomycotina</taxon>
        <taxon>Dothideomycetes</taxon>
        <taxon>Pleosporomycetidae</taxon>
        <taxon>Pleosporales</taxon>
        <taxon>Amniculicolaceae</taxon>
        <taxon>Amniculicola</taxon>
    </lineage>
</organism>
<dbReference type="AlphaFoldDB" id="A0A6A5W914"/>
<accession>A0A6A5W914</accession>
<feature type="compositionally biased region" description="Polar residues" evidence="1">
    <location>
        <begin position="337"/>
        <end position="355"/>
    </location>
</feature>
<dbReference type="Proteomes" id="UP000799779">
    <property type="component" value="Unassembled WGS sequence"/>
</dbReference>
<evidence type="ECO:0000256" key="1">
    <source>
        <dbReference type="SAM" id="MobiDB-lite"/>
    </source>
</evidence>
<proteinExistence type="predicted"/>
<feature type="compositionally biased region" description="Polar residues" evidence="1">
    <location>
        <begin position="388"/>
        <end position="400"/>
    </location>
</feature>
<feature type="compositionally biased region" description="Basic and acidic residues" evidence="1">
    <location>
        <begin position="31"/>
        <end position="47"/>
    </location>
</feature>
<evidence type="ECO:0000313" key="2">
    <source>
        <dbReference type="EMBL" id="KAF1997334.1"/>
    </source>
</evidence>